<dbReference type="OrthoDB" id="1971292at2"/>
<evidence type="ECO:0000313" key="2">
    <source>
        <dbReference type="EMBL" id="EXG82700.1"/>
    </source>
</evidence>
<dbReference type="InterPro" id="IPR045394">
    <property type="entry name" value="Abhydrolase_dom"/>
</dbReference>
<dbReference type="Proteomes" id="UP000021053">
    <property type="component" value="Unassembled WGS sequence"/>
</dbReference>
<dbReference type="AlphaFoldDB" id="A0A010YR81"/>
<proteinExistence type="predicted"/>
<keyword evidence="3" id="KW-1185">Reference proteome</keyword>
<feature type="domain" description="Alpha/beta hydrolase" evidence="1">
    <location>
        <begin position="14"/>
        <end position="428"/>
    </location>
</feature>
<gene>
    <name evidence="2" type="ORF">CryarDRAFT_3900</name>
</gene>
<protein>
    <recommendedName>
        <fullName evidence="1">Alpha/beta hydrolase domain-containing protein</fullName>
    </recommendedName>
</protein>
<name>A0A010YR81_9ACTN</name>
<evidence type="ECO:0000259" key="1">
    <source>
        <dbReference type="Pfam" id="PF20091"/>
    </source>
</evidence>
<organism evidence="2 3">
    <name type="scientific">Cryptosporangium arvum DSM 44712</name>
    <dbReference type="NCBI Taxonomy" id="927661"/>
    <lineage>
        <taxon>Bacteria</taxon>
        <taxon>Bacillati</taxon>
        <taxon>Actinomycetota</taxon>
        <taxon>Actinomycetes</taxon>
        <taxon>Cryptosporangiales</taxon>
        <taxon>Cryptosporangiaceae</taxon>
        <taxon>Cryptosporangium</taxon>
    </lineage>
</organism>
<reference evidence="2 3" key="1">
    <citation type="submission" date="2013-07" db="EMBL/GenBank/DDBJ databases">
        <authorList>
            <consortium name="DOE Joint Genome Institute"/>
            <person name="Eisen J."/>
            <person name="Huntemann M."/>
            <person name="Han J."/>
            <person name="Chen A."/>
            <person name="Kyrpides N."/>
            <person name="Mavromatis K."/>
            <person name="Markowitz V."/>
            <person name="Palaniappan K."/>
            <person name="Ivanova N."/>
            <person name="Schaumberg A."/>
            <person name="Pati A."/>
            <person name="Liolios K."/>
            <person name="Nordberg H.P."/>
            <person name="Cantor M.N."/>
            <person name="Hua S.X."/>
            <person name="Woyke T."/>
        </authorList>
    </citation>
    <scope>NUCLEOTIDE SEQUENCE [LARGE SCALE GENOMIC DNA]</scope>
    <source>
        <strain evidence="2 3">DSM 44712</strain>
    </source>
</reference>
<comment type="caution">
    <text evidence="2">The sequence shown here is derived from an EMBL/GenBank/DDBJ whole genome shotgun (WGS) entry which is preliminary data.</text>
</comment>
<dbReference type="Pfam" id="PF20091">
    <property type="entry name" value="Abhydrolase_10"/>
    <property type="match status" value="1"/>
</dbReference>
<accession>A0A010YR81</accession>
<dbReference type="HOGENOM" id="CLU_040631_0_0_11"/>
<sequence>MTVTALELLPAGPPGAGPALGLAAAGYREEEYLVRGVADEWGYDASGRAELRRRDVPYTTRFVLRRPADDDRFNGVLQVEPLHPEYDAALTWQALHGWILRTGGAWAGVTQDFRLAEWLRTDVDAERYGELSIPAANLRYEIVADVAEALRGEGWGARARTYLSGWSMTGSFGRVFLGDGFHARRRLAGGAPVFDGYVIGISSGGAGASGYPGLSDEWEVPADDPRRTIADHDVPVVELLSELESETHEPHLRPDGDRYRLYQVAGTAHDALGPRPGGTAAIPIVERPSNARLDLIARAVFARLDDWVRDGVAPPHADRFTYDDDHRPARDAEGNVLGGVRTPWIDEPLARYVPHSTPAVTEVTPSPWSPVADPQLMAWLRGHLVPLDPPVLAGRYASAEDYLARYAARCRALVEDGFLRWEDTETLLATATAQFLECPRALP</sequence>
<evidence type="ECO:0000313" key="3">
    <source>
        <dbReference type="Proteomes" id="UP000021053"/>
    </source>
</evidence>
<dbReference type="EMBL" id="JFBT01000001">
    <property type="protein sequence ID" value="EXG82700.1"/>
    <property type="molecule type" value="Genomic_DNA"/>
</dbReference>
<dbReference type="RefSeq" id="WP_051570634.1">
    <property type="nucleotide sequence ID" value="NZ_KK073874.1"/>
</dbReference>